<dbReference type="AlphaFoldDB" id="A0A6N8CNY8"/>
<evidence type="ECO:0000256" key="4">
    <source>
        <dbReference type="ARBA" id="ARBA00022989"/>
    </source>
</evidence>
<evidence type="ECO:0000256" key="5">
    <source>
        <dbReference type="ARBA" id="ARBA00023136"/>
    </source>
</evidence>
<dbReference type="EMBL" id="WNHB01000002">
    <property type="protein sequence ID" value="MTT30823.1"/>
    <property type="molecule type" value="Genomic_DNA"/>
</dbReference>
<evidence type="ECO:0008006" key="9">
    <source>
        <dbReference type="Google" id="ProtNLM"/>
    </source>
</evidence>
<keyword evidence="5 6" id="KW-0472">Membrane</keyword>
<name>A0A6N8CNY8_9BACI</name>
<keyword evidence="2" id="KW-1003">Cell membrane</keyword>
<feature type="transmembrane region" description="Helical" evidence="6">
    <location>
        <begin position="166"/>
        <end position="186"/>
    </location>
</feature>
<dbReference type="OrthoDB" id="2602718at2"/>
<dbReference type="PANTHER" id="PTHR33545">
    <property type="entry name" value="UPF0750 MEMBRANE PROTEIN YITT-RELATED"/>
    <property type="match status" value="1"/>
</dbReference>
<organism evidence="7 8">
    <name type="scientific">Terrilactibacillus tamarindi</name>
    <dbReference type="NCBI Taxonomy" id="2599694"/>
    <lineage>
        <taxon>Bacteria</taxon>
        <taxon>Bacillati</taxon>
        <taxon>Bacillota</taxon>
        <taxon>Bacilli</taxon>
        <taxon>Bacillales</taxon>
        <taxon>Bacillaceae</taxon>
        <taxon>Terrilactibacillus</taxon>
    </lineage>
</organism>
<comment type="subcellular location">
    <subcellularLocation>
        <location evidence="1">Cell membrane</location>
        <topology evidence="1">Multi-pass membrane protein</topology>
    </subcellularLocation>
</comment>
<dbReference type="PANTHER" id="PTHR33545:SF5">
    <property type="entry name" value="UPF0750 MEMBRANE PROTEIN YITT"/>
    <property type="match status" value="1"/>
</dbReference>
<evidence type="ECO:0000256" key="3">
    <source>
        <dbReference type="ARBA" id="ARBA00022692"/>
    </source>
</evidence>
<keyword evidence="4 6" id="KW-1133">Transmembrane helix</keyword>
<dbReference type="RefSeq" id="WP_155216362.1">
    <property type="nucleotide sequence ID" value="NZ_WNHB01000002.1"/>
</dbReference>
<dbReference type="Proteomes" id="UP000440978">
    <property type="component" value="Unassembled WGS sequence"/>
</dbReference>
<sequence length="192" mass="21197">MQKKIITIAFASILIAVAINGFIIPLHLLNGGFWGISILAHYLWGYKIALTFACLNIPIYLIALKYNNVFFFNGLLGTCFVTVATDLLSPLQHMINLSFFTSIILGSIILGMGVGLMLKFHTSPGGMDLLALMLSKWFKINVGLIIFTLDLLIIASGVILLQDEKIFYSLIIVSMVGIITMMMTSIKSIIFE</sequence>
<evidence type="ECO:0000256" key="6">
    <source>
        <dbReference type="SAM" id="Phobius"/>
    </source>
</evidence>
<feature type="transmembrane region" description="Helical" evidence="6">
    <location>
        <begin position="44"/>
        <end position="63"/>
    </location>
</feature>
<gene>
    <name evidence="7" type="ORF">GMB86_02190</name>
</gene>
<proteinExistence type="predicted"/>
<accession>A0A6N8CNY8</accession>
<keyword evidence="3 6" id="KW-0812">Transmembrane</keyword>
<reference evidence="7 8" key="1">
    <citation type="submission" date="2019-11" db="EMBL/GenBank/DDBJ databases">
        <title>Terrilactibacillus tamarindus sp. nov. BCM23-1 isolated from bark of Tamarindus indica.</title>
        <authorList>
            <person name="Kingkaew E."/>
            <person name="Tanasupawat S."/>
        </authorList>
    </citation>
    <scope>NUCLEOTIDE SEQUENCE [LARGE SCALE GENOMIC DNA]</scope>
    <source>
        <strain evidence="7 8">BCM23-1</strain>
    </source>
</reference>
<feature type="transmembrane region" description="Helical" evidence="6">
    <location>
        <begin position="138"/>
        <end position="160"/>
    </location>
</feature>
<comment type="caution">
    <text evidence="7">The sequence shown here is derived from an EMBL/GenBank/DDBJ whole genome shotgun (WGS) entry which is preliminary data.</text>
</comment>
<evidence type="ECO:0000313" key="7">
    <source>
        <dbReference type="EMBL" id="MTT30823.1"/>
    </source>
</evidence>
<dbReference type="InterPro" id="IPR003740">
    <property type="entry name" value="YitT"/>
</dbReference>
<protein>
    <recommendedName>
        <fullName evidence="9">YitT family protein</fullName>
    </recommendedName>
</protein>
<evidence type="ECO:0000256" key="1">
    <source>
        <dbReference type="ARBA" id="ARBA00004651"/>
    </source>
</evidence>
<keyword evidence="8" id="KW-1185">Reference proteome</keyword>
<evidence type="ECO:0000256" key="2">
    <source>
        <dbReference type="ARBA" id="ARBA00022475"/>
    </source>
</evidence>
<dbReference type="InterPro" id="IPR051461">
    <property type="entry name" value="UPF0750_membrane"/>
</dbReference>
<feature type="transmembrane region" description="Helical" evidence="6">
    <location>
        <begin position="5"/>
        <end position="24"/>
    </location>
</feature>
<evidence type="ECO:0000313" key="8">
    <source>
        <dbReference type="Proteomes" id="UP000440978"/>
    </source>
</evidence>
<dbReference type="Pfam" id="PF02588">
    <property type="entry name" value="YitT_membrane"/>
    <property type="match status" value="1"/>
</dbReference>
<feature type="transmembrane region" description="Helical" evidence="6">
    <location>
        <begin position="70"/>
        <end position="91"/>
    </location>
</feature>
<feature type="transmembrane region" description="Helical" evidence="6">
    <location>
        <begin position="97"/>
        <end position="118"/>
    </location>
</feature>
<dbReference type="GO" id="GO:0005886">
    <property type="term" value="C:plasma membrane"/>
    <property type="evidence" value="ECO:0007669"/>
    <property type="project" value="UniProtKB-SubCell"/>
</dbReference>